<keyword evidence="5" id="KW-1185">Reference proteome</keyword>
<comment type="similarity">
    <text evidence="1">Belongs to the PIGL family.</text>
</comment>
<proteinExistence type="inferred from homology"/>
<evidence type="ECO:0000256" key="1">
    <source>
        <dbReference type="ARBA" id="ARBA00006066"/>
    </source>
</evidence>
<sequence>MALILIAIALSLLWVVSLCKIFYASSPKAAFFSEGEVVRKRNVLLVVAHPDDESMFFSPTILYLTSQGNNVHILCMSTGNADGKGDTRKEELYQACASLKVGPEQVKILDHPDLQDGFKHIWRQSLVAEIVKKEIASQAIDLLITFDCYGVSGHQNHRDVHHGIQTLLRETPKRSIEAWELVSVSMLRKYSGPVDIWLSLLHTSCYPRQQMCCLINGYPRKSFLAMAQHQSQWIWFRKLFVSFSSYTYVNVLKKMDV</sequence>
<evidence type="ECO:0000256" key="2">
    <source>
        <dbReference type="ARBA" id="ARBA00012176"/>
    </source>
</evidence>
<dbReference type="GO" id="GO:0005783">
    <property type="term" value="C:endoplasmic reticulum"/>
    <property type="evidence" value="ECO:0007669"/>
    <property type="project" value="TreeGrafter"/>
</dbReference>
<dbReference type="Gene3D" id="3.40.50.10320">
    <property type="entry name" value="LmbE-like"/>
    <property type="match status" value="1"/>
</dbReference>
<name>A0AA41W2L3_PAPNU</name>
<evidence type="ECO:0000313" key="5">
    <source>
        <dbReference type="Proteomes" id="UP001177140"/>
    </source>
</evidence>
<keyword evidence="3" id="KW-0732">Signal</keyword>
<feature type="chain" id="PRO_5041330839" description="N-acetylglucosaminylphosphatidylinositol deacetylase" evidence="3">
    <location>
        <begin position="20"/>
        <end position="257"/>
    </location>
</feature>
<dbReference type="GO" id="GO:0000225">
    <property type="term" value="F:N-acetylglucosaminylphosphatidylinositol deacetylase activity"/>
    <property type="evidence" value="ECO:0007669"/>
    <property type="project" value="UniProtKB-EC"/>
</dbReference>
<evidence type="ECO:0000313" key="4">
    <source>
        <dbReference type="EMBL" id="MCL7051715.1"/>
    </source>
</evidence>
<dbReference type="PANTHER" id="PTHR12993:SF11">
    <property type="entry name" value="N-ACETYLGLUCOSAMINYL-PHOSPHATIDYLINOSITOL DE-N-ACETYLASE"/>
    <property type="match status" value="1"/>
</dbReference>
<evidence type="ECO:0000256" key="3">
    <source>
        <dbReference type="SAM" id="SignalP"/>
    </source>
</evidence>
<accession>A0AA41W2L3</accession>
<feature type="signal peptide" evidence="3">
    <location>
        <begin position="1"/>
        <end position="19"/>
    </location>
</feature>
<protein>
    <recommendedName>
        <fullName evidence="2">N-acetylglucosaminylphosphatidylinositol deacetylase</fullName>
        <ecNumber evidence="2">3.5.1.89</ecNumber>
    </recommendedName>
</protein>
<dbReference type="Pfam" id="PF02585">
    <property type="entry name" value="PIG-L"/>
    <property type="match status" value="1"/>
</dbReference>
<dbReference type="AlphaFoldDB" id="A0AA41W2L3"/>
<organism evidence="4 5">
    <name type="scientific">Papaver nudicaule</name>
    <name type="common">Iceland poppy</name>
    <dbReference type="NCBI Taxonomy" id="74823"/>
    <lineage>
        <taxon>Eukaryota</taxon>
        <taxon>Viridiplantae</taxon>
        <taxon>Streptophyta</taxon>
        <taxon>Embryophyta</taxon>
        <taxon>Tracheophyta</taxon>
        <taxon>Spermatophyta</taxon>
        <taxon>Magnoliopsida</taxon>
        <taxon>Ranunculales</taxon>
        <taxon>Papaveraceae</taxon>
        <taxon>Papaveroideae</taxon>
        <taxon>Papaver</taxon>
    </lineage>
</organism>
<dbReference type="Proteomes" id="UP001177140">
    <property type="component" value="Unassembled WGS sequence"/>
</dbReference>
<comment type="caution">
    <text evidence="4">The sequence shown here is derived from an EMBL/GenBank/DDBJ whole genome shotgun (WGS) entry which is preliminary data.</text>
</comment>
<dbReference type="PANTHER" id="PTHR12993">
    <property type="entry name" value="N-ACETYLGLUCOSAMINYL-PHOSPHATIDYLINOSITOL DE-N-ACETYLASE-RELATED"/>
    <property type="match status" value="1"/>
</dbReference>
<dbReference type="InterPro" id="IPR024078">
    <property type="entry name" value="LmbE-like_dom_sf"/>
</dbReference>
<gene>
    <name evidence="4" type="ORF">MKW94_007659</name>
</gene>
<dbReference type="EC" id="3.5.1.89" evidence="2"/>
<dbReference type="EMBL" id="JAJJMA010341628">
    <property type="protein sequence ID" value="MCL7051715.1"/>
    <property type="molecule type" value="Genomic_DNA"/>
</dbReference>
<reference evidence="4" key="1">
    <citation type="submission" date="2022-03" db="EMBL/GenBank/DDBJ databases">
        <title>A functionally conserved STORR gene fusion in Papaver species that diverged 16.8 million years ago.</title>
        <authorList>
            <person name="Catania T."/>
        </authorList>
    </citation>
    <scope>NUCLEOTIDE SEQUENCE</scope>
    <source>
        <strain evidence="4">S-191538</strain>
    </source>
</reference>
<dbReference type="InterPro" id="IPR003737">
    <property type="entry name" value="GlcNAc_PI_deacetylase-related"/>
</dbReference>
<dbReference type="SUPFAM" id="SSF102588">
    <property type="entry name" value="LmbE-like"/>
    <property type="match status" value="1"/>
</dbReference>